<evidence type="ECO:0000313" key="3">
    <source>
        <dbReference type="EMBL" id="EFA78887.1"/>
    </source>
</evidence>
<dbReference type="EMBL" id="ADBJ01000037">
    <property type="protein sequence ID" value="EFA78887.1"/>
    <property type="molecule type" value="Genomic_DNA"/>
</dbReference>
<dbReference type="GeneID" id="31363835"/>
<organism evidence="3 4">
    <name type="scientific">Heterostelium pallidum (strain ATCC 26659 / Pp 5 / PN500)</name>
    <name type="common">Cellular slime mold</name>
    <name type="synonym">Polysphondylium pallidum</name>
    <dbReference type="NCBI Taxonomy" id="670386"/>
    <lineage>
        <taxon>Eukaryota</taxon>
        <taxon>Amoebozoa</taxon>
        <taxon>Evosea</taxon>
        <taxon>Eumycetozoa</taxon>
        <taxon>Dictyostelia</taxon>
        <taxon>Acytosteliales</taxon>
        <taxon>Acytosteliaceae</taxon>
        <taxon>Heterostelium</taxon>
    </lineage>
</organism>
<evidence type="ECO:0000259" key="2">
    <source>
        <dbReference type="Pfam" id="PF00704"/>
    </source>
</evidence>
<keyword evidence="1" id="KW-0732">Signal</keyword>
<dbReference type="InterPro" id="IPR017853">
    <property type="entry name" value="GH"/>
</dbReference>
<dbReference type="STRING" id="670386.D3BHY7"/>
<evidence type="ECO:0000313" key="4">
    <source>
        <dbReference type="Proteomes" id="UP000001396"/>
    </source>
</evidence>
<comment type="caution">
    <text evidence="3">The sequence shown here is derived from an EMBL/GenBank/DDBJ whole genome shotgun (WGS) entry which is preliminary data.</text>
</comment>
<gene>
    <name evidence="3" type="ORF">PPL_08355</name>
</gene>
<evidence type="ECO:0000256" key="1">
    <source>
        <dbReference type="SAM" id="SignalP"/>
    </source>
</evidence>
<protein>
    <recommendedName>
        <fullName evidence="2">GH18 domain-containing protein</fullName>
    </recommendedName>
</protein>
<dbReference type="RefSeq" id="XP_020431011.1">
    <property type="nucleotide sequence ID" value="XM_020579172.1"/>
</dbReference>
<dbReference type="GO" id="GO:0005615">
    <property type="term" value="C:extracellular space"/>
    <property type="evidence" value="ECO:0007669"/>
    <property type="project" value="TreeGrafter"/>
</dbReference>
<keyword evidence="4" id="KW-1185">Reference proteome</keyword>
<dbReference type="Pfam" id="PF00704">
    <property type="entry name" value="Glyco_hydro_18"/>
    <property type="match status" value="1"/>
</dbReference>
<accession>D3BHY7</accession>
<dbReference type="Gene3D" id="3.20.20.80">
    <property type="entry name" value="Glycosidases"/>
    <property type="match status" value="1"/>
</dbReference>
<dbReference type="InterPro" id="IPR001223">
    <property type="entry name" value="Glyco_hydro18_cat"/>
</dbReference>
<dbReference type="GO" id="GO:0009313">
    <property type="term" value="P:oligosaccharide catabolic process"/>
    <property type="evidence" value="ECO:0007669"/>
    <property type="project" value="TreeGrafter"/>
</dbReference>
<sequence length="310" mass="35149">MNTKTLILLSVLFIALYLNVVCVSADFPPAVDHEKKWMFSYLTVINQPMSFYYNLIKWNPYNNIVTPFSKWNPTLLTEFIEYSHERGVAVHNFLPVNCTAVDCLTFKGWANTAFQHMQSINPKYIASMAVGCLKDSWSFYNADYAHYFILMCYDMGWSSNPLAPTSPIVEVRYNVNMWKGYVNKPGKIIMGLPLYSYYANCTAMNYGLFGTVCNVEGINTNPSVGYNGIYDLVNNYPAVSYQELNGVSFANVFRPGSLNVTQFMFDTPANLYQKYIGMGIGGTACWRIDNLVGLPQSVINTFYIALDPYN</sequence>
<name>D3BHY7_HETP5</name>
<dbReference type="Proteomes" id="UP000001396">
    <property type="component" value="Unassembled WGS sequence"/>
</dbReference>
<dbReference type="PANTHER" id="PTHR46290">
    <property type="entry name" value="DI-N-ACETYLCHITOBIASE"/>
    <property type="match status" value="1"/>
</dbReference>
<feature type="chain" id="PRO_5003041156" description="GH18 domain-containing protein" evidence="1">
    <location>
        <begin position="26"/>
        <end position="310"/>
    </location>
</feature>
<dbReference type="InParanoid" id="D3BHY7"/>
<dbReference type="PANTHER" id="PTHR46290:SF5">
    <property type="entry name" value="GH18 DOMAIN-CONTAINING PROTEIN"/>
    <property type="match status" value="1"/>
</dbReference>
<dbReference type="SUPFAM" id="SSF51445">
    <property type="entry name" value="(Trans)glycosidases"/>
    <property type="match status" value="1"/>
</dbReference>
<feature type="signal peptide" evidence="1">
    <location>
        <begin position="1"/>
        <end position="25"/>
    </location>
</feature>
<dbReference type="InterPro" id="IPR051887">
    <property type="entry name" value="GH18_Domain-Containing"/>
</dbReference>
<proteinExistence type="predicted"/>
<feature type="domain" description="GH18" evidence="2">
    <location>
        <begin position="113"/>
        <end position="289"/>
    </location>
</feature>
<reference evidence="3 4" key="1">
    <citation type="journal article" date="2011" name="Genome Res.">
        <title>Phylogeny-wide analysis of social amoeba genomes highlights ancient origins for complex intercellular communication.</title>
        <authorList>
            <person name="Heidel A.J."/>
            <person name="Lawal H.M."/>
            <person name="Felder M."/>
            <person name="Schilde C."/>
            <person name="Helps N.R."/>
            <person name="Tunggal B."/>
            <person name="Rivero F."/>
            <person name="John U."/>
            <person name="Schleicher M."/>
            <person name="Eichinger L."/>
            <person name="Platzer M."/>
            <person name="Noegel A.A."/>
            <person name="Schaap P."/>
            <person name="Gloeckner G."/>
        </authorList>
    </citation>
    <scope>NUCLEOTIDE SEQUENCE [LARGE SCALE GENOMIC DNA]</scope>
    <source>
        <strain evidence="4">ATCC 26659 / Pp 5 / PN500</strain>
    </source>
</reference>
<dbReference type="AlphaFoldDB" id="D3BHY7"/>